<sequence length="398" mass="43693">MDSDTISDLANVFYGILTDWQFVSYDLVPVVLESLAFGCYTLLAICTFVQTFWTRRTVKSRKTVLLVFCAVMYAAASAHFGITLSCLLRDNKRAAEIRAAMLDCMEDIAQNPHACSGSEPLATMFNSVAFQNSAVMPLNPELTALVAMNMLLSDIVVLWRAWVLWPRRRTIQILSVFSVGVSLAMLAWAAGLQKGLRTWIPAIAIVMSWVTNILATTLVAFKAWQHRCQVGALLRDGSGRTRAEVVLLLFAESGIFYCLLWVPVIASAVVDILAAFNIPYYAPGSEYPAQTLRFLAAMQTVESSCLIDIVGMYPTAVILLVQLSDHYAHRTLSIPTIATRADHAAAVRTGQPATFVVSLSERRDATESDDDLRCQYVLASAPLSPHDPAAGEKIFAEV</sequence>
<organism evidence="2 3">
    <name type="scientific">Phanerochaete sordida</name>
    <dbReference type="NCBI Taxonomy" id="48140"/>
    <lineage>
        <taxon>Eukaryota</taxon>
        <taxon>Fungi</taxon>
        <taxon>Dikarya</taxon>
        <taxon>Basidiomycota</taxon>
        <taxon>Agaricomycotina</taxon>
        <taxon>Agaricomycetes</taxon>
        <taxon>Polyporales</taxon>
        <taxon>Phanerochaetaceae</taxon>
        <taxon>Phanerochaete</taxon>
    </lineage>
</organism>
<dbReference type="Proteomes" id="UP000703269">
    <property type="component" value="Unassembled WGS sequence"/>
</dbReference>
<feature type="transmembrane region" description="Helical" evidence="1">
    <location>
        <begin position="245"/>
        <end position="276"/>
    </location>
</feature>
<keyword evidence="3" id="KW-1185">Reference proteome</keyword>
<evidence type="ECO:0000256" key="1">
    <source>
        <dbReference type="SAM" id="Phobius"/>
    </source>
</evidence>
<evidence type="ECO:0000313" key="3">
    <source>
        <dbReference type="Proteomes" id="UP000703269"/>
    </source>
</evidence>
<keyword evidence="1" id="KW-0812">Transmembrane</keyword>
<evidence type="ECO:0000313" key="2">
    <source>
        <dbReference type="EMBL" id="GJE87224.1"/>
    </source>
</evidence>
<proteinExistence type="predicted"/>
<feature type="transmembrane region" description="Helical" evidence="1">
    <location>
        <begin position="173"/>
        <end position="193"/>
    </location>
</feature>
<protein>
    <submittedName>
        <fullName evidence="2">Uncharacterized protein</fullName>
    </submittedName>
</protein>
<dbReference type="AlphaFoldDB" id="A0A9P3G3J6"/>
<comment type="caution">
    <text evidence="2">The sequence shown here is derived from an EMBL/GenBank/DDBJ whole genome shotgun (WGS) entry which is preliminary data.</text>
</comment>
<reference evidence="2 3" key="1">
    <citation type="submission" date="2021-08" db="EMBL/GenBank/DDBJ databases">
        <title>Draft Genome Sequence of Phanerochaete sordida strain YK-624.</title>
        <authorList>
            <person name="Mori T."/>
            <person name="Dohra H."/>
            <person name="Suzuki T."/>
            <person name="Kawagishi H."/>
            <person name="Hirai H."/>
        </authorList>
    </citation>
    <scope>NUCLEOTIDE SEQUENCE [LARGE SCALE GENOMIC DNA]</scope>
    <source>
        <strain evidence="2 3">YK-624</strain>
    </source>
</reference>
<feature type="transmembrane region" description="Helical" evidence="1">
    <location>
        <begin position="27"/>
        <end position="52"/>
    </location>
</feature>
<gene>
    <name evidence="2" type="ORF">PsYK624_033070</name>
</gene>
<accession>A0A9P3G3J6</accession>
<feature type="transmembrane region" description="Helical" evidence="1">
    <location>
        <begin position="199"/>
        <end position="224"/>
    </location>
</feature>
<feature type="transmembrane region" description="Helical" evidence="1">
    <location>
        <begin position="64"/>
        <end position="82"/>
    </location>
</feature>
<keyword evidence="1" id="KW-1133">Transmembrane helix</keyword>
<dbReference type="EMBL" id="BPQB01000006">
    <property type="protein sequence ID" value="GJE87224.1"/>
    <property type="molecule type" value="Genomic_DNA"/>
</dbReference>
<name>A0A9P3G3J6_9APHY</name>
<feature type="transmembrane region" description="Helical" evidence="1">
    <location>
        <begin position="142"/>
        <end position="161"/>
    </location>
</feature>
<dbReference type="OrthoDB" id="3214103at2759"/>
<keyword evidence="1" id="KW-0472">Membrane</keyword>